<dbReference type="HOGENOM" id="CLU_2193014_0_0_6"/>
<keyword evidence="1" id="KW-0614">Plasmid</keyword>
<dbReference type="Proteomes" id="UP000002363">
    <property type="component" value="Plasmid pECL_B"/>
</dbReference>
<evidence type="ECO:0000313" key="1">
    <source>
        <dbReference type="EMBL" id="ADF65020.1"/>
    </source>
</evidence>
<sequence length="107" mass="12384">MSHPNGWIYKRFKIEDDLMQTIDNLADTRGEQKADIIAETVEWLVKNRTEGTVSPRYFSSPDNATYKGVWLKPDTIRTIKMLSSADNQNPNRVIYTAICRFIDKDKS</sequence>
<dbReference type="PATRIC" id="fig|716541.4.peg.256"/>
<dbReference type="EMBL" id="CP001920">
    <property type="protein sequence ID" value="ADF65020.1"/>
    <property type="molecule type" value="Genomic_DNA"/>
</dbReference>
<dbReference type="OrthoDB" id="6638177at2"/>
<protein>
    <submittedName>
        <fullName evidence="1">Uncharacterized protein</fullName>
    </submittedName>
</protein>
<dbReference type="AlphaFoldDB" id="A0A0H3CWP4"/>
<reference evidence="1 2" key="1">
    <citation type="journal article" date="2010" name="J. Bacteriol.">
        <title>Complete genome sequence of Enterobacter cloacae subsp. cloacae type strain ATCC 13047.</title>
        <authorList>
            <person name="Ren Y."/>
            <person name="Ren Y."/>
            <person name="Zhou Z."/>
            <person name="Guo X."/>
            <person name="Li Y."/>
            <person name="Feng L."/>
            <person name="Wang L."/>
        </authorList>
    </citation>
    <scope>NUCLEOTIDE SEQUENCE [LARGE SCALE GENOMIC DNA]</scope>
    <source>
        <strain evidence="2">ATCC 13047 / DSM 30054 / NBRC 13535 / NCTC 10005 / WDCM 00083 / NCDC 279-56</strain>
        <plasmid evidence="1">pECL_B</plasmid>
    </source>
</reference>
<geneLocation type="plasmid" evidence="1 2">
    <name>pECL_B</name>
</geneLocation>
<name>A0A0H3CWP4_ENTCC</name>
<evidence type="ECO:0000313" key="2">
    <source>
        <dbReference type="Proteomes" id="UP000002363"/>
    </source>
</evidence>
<keyword evidence="2" id="KW-1185">Reference proteome</keyword>
<dbReference type="RefSeq" id="WP_013087328.1">
    <property type="nucleotide sequence ID" value="NC_014108.1"/>
</dbReference>
<gene>
    <name evidence="1" type="ordered locus">ECL_B058</name>
</gene>
<dbReference type="EnsemblBacteria" id="ADF65020">
    <property type="protein sequence ID" value="ADF65020"/>
    <property type="gene ID" value="ECL_B058"/>
</dbReference>
<dbReference type="KEGG" id="enc:ECL_B058"/>
<organism evidence="1 2">
    <name type="scientific">Enterobacter cloacae subsp. cloacae (strain ATCC 13047 / DSM 30054 / NBRC 13535 / NCTC 10005 / WDCM 00083 / NCDC 279-56)</name>
    <dbReference type="NCBI Taxonomy" id="716541"/>
    <lineage>
        <taxon>Bacteria</taxon>
        <taxon>Pseudomonadati</taxon>
        <taxon>Pseudomonadota</taxon>
        <taxon>Gammaproteobacteria</taxon>
        <taxon>Enterobacterales</taxon>
        <taxon>Enterobacteriaceae</taxon>
        <taxon>Enterobacter</taxon>
        <taxon>Enterobacter cloacae complex</taxon>
    </lineage>
</organism>
<accession>A0A0H3CWP4</accession>
<proteinExistence type="predicted"/>